<evidence type="ECO:0000256" key="2">
    <source>
        <dbReference type="ARBA" id="ARBA00022723"/>
    </source>
</evidence>
<dbReference type="GO" id="GO:0000981">
    <property type="term" value="F:DNA-binding transcription factor activity, RNA polymerase II-specific"/>
    <property type="evidence" value="ECO:0007669"/>
    <property type="project" value="TreeGrafter"/>
</dbReference>
<keyword evidence="5" id="KW-0238">DNA-binding</keyword>
<comment type="subcellular location">
    <subcellularLocation>
        <location evidence="1">Nucleus</location>
    </subcellularLocation>
</comment>
<keyword evidence="2" id="KW-0479">Metal-binding</keyword>
<evidence type="ECO:0000256" key="7">
    <source>
        <dbReference type="ARBA" id="ARBA00023242"/>
    </source>
</evidence>
<dbReference type="GO" id="GO:0045944">
    <property type="term" value="P:positive regulation of transcription by RNA polymerase II"/>
    <property type="evidence" value="ECO:0007669"/>
    <property type="project" value="TreeGrafter"/>
</dbReference>
<keyword evidence="4" id="KW-0805">Transcription regulation</keyword>
<protein>
    <submittedName>
        <fullName evidence="10">Nitrilase</fullName>
    </submittedName>
</protein>
<evidence type="ECO:0000256" key="6">
    <source>
        <dbReference type="ARBA" id="ARBA00023163"/>
    </source>
</evidence>
<dbReference type="GO" id="GO:0043565">
    <property type="term" value="F:sequence-specific DNA binding"/>
    <property type="evidence" value="ECO:0007669"/>
    <property type="project" value="TreeGrafter"/>
</dbReference>
<evidence type="ECO:0000256" key="1">
    <source>
        <dbReference type="ARBA" id="ARBA00004123"/>
    </source>
</evidence>
<dbReference type="GO" id="GO:0006351">
    <property type="term" value="P:DNA-templated transcription"/>
    <property type="evidence" value="ECO:0007669"/>
    <property type="project" value="InterPro"/>
</dbReference>
<evidence type="ECO:0000259" key="9">
    <source>
        <dbReference type="Pfam" id="PF04082"/>
    </source>
</evidence>
<evidence type="ECO:0000256" key="3">
    <source>
        <dbReference type="ARBA" id="ARBA00022833"/>
    </source>
</evidence>
<dbReference type="EMBL" id="BCWF01000016">
    <property type="protein sequence ID" value="GAT22610.1"/>
    <property type="molecule type" value="Genomic_DNA"/>
</dbReference>
<evidence type="ECO:0000256" key="8">
    <source>
        <dbReference type="SAM" id="MobiDB-lite"/>
    </source>
</evidence>
<dbReference type="AlphaFoldDB" id="A0A146F913"/>
<name>A0A146F913_ASPKA</name>
<dbReference type="GO" id="GO:0008270">
    <property type="term" value="F:zinc ion binding"/>
    <property type="evidence" value="ECO:0007669"/>
    <property type="project" value="InterPro"/>
</dbReference>
<evidence type="ECO:0000256" key="4">
    <source>
        <dbReference type="ARBA" id="ARBA00023015"/>
    </source>
</evidence>
<comment type="caution">
    <text evidence="10">The sequence shown here is derived from an EMBL/GenBank/DDBJ whole genome shotgun (WGS) entry which is preliminary data.</text>
</comment>
<dbReference type="InterPro" id="IPR007219">
    <property type="entry name" value="XnlR_reg_dom"/>
</dbReference>
<dbReference type="VEuPathDB" id="FungiDB:ASPFODRAFT_145988"/>
<organism evidence="10 11">
    <name type="scientific">Aspergillus kawachii</name>
    <name type="common">White koji mold</name>
    <name type="synonym">Aspergillus awamori var. kawachi</name>
    <dbReference type="NCBI Taxonomy" id="1069201"/>
    <lineage>
        <taxon>Eukaryota</taxon>
        <taxon>Fungi</taxon>
        <taxon>Dikarya</taxon>
        <taxon>Ascomycota</taxon>
        <taxon>Pezizomycotina</taxon>
        <taxon>Eurotiomycetes</taxon>
        <taxon>Eurotiomycetidae</taxon>
        <taxon>Eurotiales</taxon>
        <taxon>Aspergillaceae</taxon>
        <taxon>Aspergillus</taxon>
        <taxon>Aspergillus subgen. Circumdati</taxon>
    </lineage>
</organism>
<dbReference type="PANTHER" id="PTHR47782:SF12">
    <property type="entry name" value="ZN(II)2CYS6 TRANSCRIPTION FACTOR (EUROFUNG)"/>
    <property type="match status" value="1"/>
</dbReference>
<dbReference type="CDD" id="cd12148">
    <property type="entry name" value="fungal_TF_MHR"/>
    <property type="match status" value="1"/>
</dbReference>
<evidence type="ECO:0000313" key="11">
    <source>
        <dbReference type="Proteomes" id="UP000075230"/>
    </source>
</evidence>
<proteinExistence type="predicted"/>
<feature type="region of interest" description="Disordered" evidence="8">
    <location>
        <begin position="26"/>
        <end position="96"/>
    </location>
</feature>
<keyword evidence="3" id="KW-0862">Zinc</keyword>
<evidence type="ECO:0000256" key="5">
    <source>
        <dbReference type="ARBA" id="ARBA00023125"/>
    </source>
</evidence>
<evidence type="ECO:0000313" key="10">
    <source>
        <dbReference type="EMBL" id="GAT22610.1"/>
    </source>
</evidence>
<dbReference type="GO" id="GO:0005634">
    <property type="term" value="C:nucleus"/>
    <property type="evidence" value="ECO:0007669"/>
    <property type="project" value="UniProtKB-SubCell"/>
</dbReference>
<dbReference type="Proteomes" id="UP000075230">
    <property type="component" value="Unassembled WGS sequence"/>
</dbReference>
<reference evidence="11" key="2">
    <citation type="submission" date="2016-02" db="EMBL/GenBank/DDBJ databases">
        <title>Genome sequencing of Aspergillus luchuensis NBRC 4314.</title>
        <authorList>
            <person name="Yamada O."/>
        </authorList>
    </citation>
    <scope>NUCLEOTIDE SEQUENCE [LARGE SCALE GENOMIC DNA]</scope>
    <source>
        <strain evidence="11">RIB 2604</strain>
    </source>
</reference>
<gene>
    <name evidence="10" type="ORF">RIB2604_01600250</name>
</gene>
<dbReference type="PANTHER" id="PTHR47782">
    <property type="entry name" value="ZN(II)2CYS6 TRANSCRIPTION FACTOR (EUROFUNG)-RELATED"/>
    <property type="match status" value="1"/>
</dbReference>
<feature type="compositionally biased region" description="Polar residues" evidence="8">
    <location>
        <begin position="86"/>
        <end position="96"/>
    </location>
</feature>
<keyword evidence="7" id="KW-0539">Nucleus</keyword>
<feature type="domain" description="Xylanolytic transcriptional activator regulatory" evidence="9">
    <location>
        <begin position="173"/>
        <end position="292"/>
    </location>
</feature>
<keyword evidence="6" id="KW-0804">Transcription</keyword>
<accession>A0A146F913</accession>
<reference evidence="10 11" key="1">
    <citation type="journal article" date="2016" name="DNA Res.">
        <title>Genome sequence of Aspergillus luchuensis NBRC 4314.</title>
        <authorList>
            <person name="Yamada O."/>
            <person name="Machida M."/>
            <person name="Hosoyama A."/>
            <person name="Goto M."/>
            <person name="Takahashi T."/>
            <person name="Futagami T."/>
            <person name="Yamagata Y."/>
            <person name="Takeuchi M."/>
            <person name="Kobayashi T."/>
            <person name="Koike H."/>
            <person name="Abe K."/>
            <person name="Asai K."/>
            <person name="Arita M."/>
            <person name="Fujita N."/>
            <person name="Fukuda K."/>
            <person name="Higa K."/>
            <person name="Horikawa H."/>
            <person name="Ishikawa T."/>
            <person name="Jinno K."/>
            <person name="Kato Y."/>
            <person name="Kirimura K."/>
            <person name="Mizutani O."/>
            <person name="Nakasone K."/>
            <person name="Sano M."/>
            <person name="Shiraishi Y."/>
            <person name="Tsukahara M."/>
            <person name="Gomi K."/>
        </authorList>
    </citation>
    <scope>NUCLEOTIDE SEQUENCE [LARGE SCALE GENOMIC DNA]</scope>
    <source>
        <strain evidence="10 11">RIB 2604</strain>
    </source>
</reference>
<dbReference type="Pfam" id="PF04082">
    <property type="entry name" value="Fungal_trans"/>
    <property type="match status" value="1"/>
</dbReference>
<dbReference type="InterPro" id="IPR052202">
    <property type="entry name" value="Yeast_MetPath_Reg"/>
</dbReference>
<sequence length="559" mass="63497">MARKHDSDHNRYARVLEERIIELESQQRGTAHHALGLGTTSGLSKADMQPTESPEPPRTRMTRALTAEDATSPAFRLSSHIPGDAESTQAGSTPSVTILPPVVQGSPYPGFLPGTNYEMEIPSQTQDELIQTFLQRVNPRYPFLHEGTFIAWYESWKESRNLGVPLPPQEQWKAFFIKMIRRRVFWSAYAIDRLVSWVYHVPCTLVDEDIQVEPFANMNDHEIKEWQVRADRLEPDASTPRRTQVSSALHLIRGRRIQSRILSIMMRADYDQRLAESHQWRLHMLEVLDEWKAQLEPHSDPLSKGYTSEGWVGMLYNYTVLLLYRPTKANMSDLVMEHCIGACTDIELTFWKYLKSRQTAQLWPGLLSQFGIGITLLYCLWVVPPSQQSIETQSPKIGPAIRTCSVILAVLSERWTEAEPLRDIFDLLADSIPVYWSHDGEARRISTSSAKTIQEYLPRVTAIVINKDIMRMLHEMATEEYPWAAAGTVNMGDWSSNDVHSAQDCPLCLGTRAHRADLPSVSFDATNLWPGFDNDTDHSLAALSGEYSLFPGLLGSIEF</sequence>